<evidence type="ECO:0000313" key="3">
    <source>
        <dbReference type="Proteomes" id="UP000000311"/>
    </source>
</evidence>
<feature type="compositionally biased region" description="Low complexity" evidence="1">
    <location>
        <begin position="40"/>
        <end position="59"/>
    </location>
</feature>
<dbReference type="Proteomes" id="UP000000311">
    <property type="component" value="Unassembled WGS sequence"/>
</dbReference>
<feature type="region of interest" description="Disordered" evidence="1">
    <location>
        <begin position="13"/>
        <end position="68"/>
    </location>
</feature>
<gene>
    <name evidence="2" type="ORF">EAG_11821</name>
</gene>
<feature type="compositionally biased region" description="Basic and acidic residues" evidence="1">
    <location>
        <begin position="220"/>
        <end position="245"/>
    </location>
</feature>
<sequence length="385" mass="43684">MWRVPAWMRLSHQEAASTCGSKRERSRPSMSLSPQESLRGSKLPPLAPSSSFASSSGRFSPPPPRHRGVNAIFRPTLYHAREPQNLFLHFPPAARLISPAMHAPNFSHGDITLTCSINSSTDSSPLYRRDSHTSAHPSASLTFSFHERRIKYCPQEDRHIDGRRCRCIAAKSIGRDLCRKKRPTRKTSTEGRVYIQLITLTRPPGLKHKKRTLTFLGGHGEGDRPRGSVEGIQRRSKGDPKRSEDAVPVTMRTSQSPIRGEGQREREKSAEEKQEEEEKKKKKQEEEEEEEEAEGGRRARSSRYFVQSRDTVYRNKNRRIDQKQRPAATPTTNRVICPLMVGKHVGDSQTCFSKFLRRTPSLLFTTTLDFTGNLVTSTNLMEVLL</sequence>
<dbReference type="AlphaFoldDB" id="E2AA53"/>
<protein>
    <submittedName>
        <fullName evidence="2">Uncharacterized protein</fullName>
    </submittedName>
</protein>
<reference evidence="2 3" key="1">
    <citation type="journal article" date="2010" name="Science">
        <title>Genomic comparison of the ants Camponotus floridanus and Harpegnathos saltator.</title>
        <authorList>
            <person name="Bonasio R."/>
            <person name="Zhang G."/>
            <person name="Ye C."/>
            <person name="Mutti N.S."/>
            <person name="Fang X."/>
            <person name="Qin N."/>
            <person name="Donahue G."/>
            <person name="Yang P."/>
            <person name="Li Q."/>
            <person name="Li C."/>
            <person name="Zhang P."/>
            <person name="Huang Z."/>
            <person name="Berger S.L."/>
            <person name="Reinberg D."/>
            <person name="Wang J."/>
            <person name="Liebig J."/>
        </authorList>
    </citation>
    <scope>NUCLEOTIDE SEQUENCE [LARGE SCALE GENOMIC DNA]</scope>
    <source>
        <strain evidence="3">C129</strain>
    </source>
</reference>
<dbReference type="EMBL" id="GL438029">
    <property type="protein sequence ID" value="EFN69691.1"/>
    <property type="molecule type" value="Genomic_DNA"/>
</dbReference>
<evidence type="ECO:0000256" key="1">
    <source>
        <dbReference type="SAM" id="MobiDB-lite"/>
    </source>
</evidence>
<proteinExistence type="predicted"/>
<accession>E2AA53</accession>
<feature type="compositionally biased region" description="Basic and acidic residues" evidence="1">
    <location>
        <begin position="261"/>
        <end position="285"/>
    </location>
</feature>
<keyword evidence="3" id="KW-1185">Reference proteome</keyword>
<evidence type="ECO:0000313" key="2">
    <source>
        <dbReference type="EMBL" id="EFN69691.1"/>
    </source>
</evidence>
<organism evidence="3">
    <name type="scientific">Camponotus floridanus</name>
    <name type="common">Florida carpenter ant</name>
    <dbReference type="NCBI Taxonomy" id="104421"/>
    <lineage>
        <taxon>Eukaryota</taxon>
        <taxon>Metazoa</taxon>
        <taxon>Ecdysozoa</taxon>
        <taxon>Arthropoda</taxon>
        <taxon>Hexapoda</taxon>
        <taxon>Insecta</taxon>
        <taxon>Pterygota</taxon>
        <taxon>Neoptera</taxon>
        <taxon>Endopterygota</taxon>
        <taxon>Hymenoptera</taxon>
        <taxon>Apocrita</taxon>
        <taxon>Aculeata</taxon>
        <taxon>Formicoidea</taxon>
        <taxon>Formicidae</taxon>
        <taxon>Formicinae</taxon>
        <taxon>Camponotus</taxon>
    </lineage>
</organism>
<feature type="compositionally biased region" description="Polar residues" evidence="1">
    <location>
        <begin position="28"/>
        <end position="38"/>
    </location>
</feature>
<dbReference type="InParanoid" id="E2AA53"/>
<feature type="region of interest" description="Disordered" evidence="1">
    <location>
        <begin position="215"/>
        <end position="330"/>
    </location>
</feature>
<name>E2AA53_CAMFO</name>